<gene>
    <name evidence="2" type="ORF">DAVIS_02651</name>
</gene>
<proteinExistence type="predicted"/>
<feature type="region of interest" description="Disordered" evidence="1">
    <location>
        <begin position="344"/>
        <end position="398"/>
    </location>
</feature>
<feature type="compositionally biased region" description="Basic and acidic residues" evidence="1">
    <location>
        <begin position="352"/>
        <end position="365"/>
    </location>
</feature>
<feature type="compositionally biased region" description="Basic residues" evidence="1">
    <location>
        <begin position="379"/>
        <end position="388"/>
    </location>
</feature>
<evidence type="ECO:0000313" key="3">
    <source>
        <dbReference type="Proteomes" id="UP000257451"/>
    </source>
</evidence>
<name>A0A3E2MW64_MYCMR</name>
<evidence type="ECO:0000313" key="2">
    <source>
        <dbReference type="EMBL" id="RFZ41382.1"/>
    </source>
</evidence>
<comment type="caution">
    <text evidence="2">The sequence shown here is derived from an EMBL/GenBank/DDBJ whole genome shotgun (WGS) entry which is preliminary data.</text>
</comment>
<sequence>MTVHSCLAGPACRNSTDRQGATTITPNTLCPACNTHITNAIRQLPNDWAQLRNALGERSSTTGTKIRSTPTPAIPISTRREALMAAIVDMTDRAAAIVSNQLHTGQPATYHGRGIPKHPEHTVRVSVALVEPNINLLAQAPAEPMLIWAKPRRCHIHTRLIAAADDALTAATTPAATEKAYKRIGRAHAIAGVCDDCNGWGNYGQAREQAEMTGAKLLLELVDLHNQSRAELGHTRLRHTYPMPCPRCGARVGRDDGQTIITCDNRDTCRASWTEREYQFLAGLITRERLDMEILKWLLAEAYARLDDVQARISKITAADTATLTLPGAAEIIVEAVRQATNGHQTPAERAIATDRKATQERQTADDNWAWRNETPYRPPKRKPRKATRQAGPPIEELVNPEQATNACQQCNLVHRGECA</sequence>
<reference evidence="2 3" key="1">
    <citation type="journal article" date="2018" name="Sci. Rep.">
        <title>Extensive genomic diversity among Mycobacterium marinum strains revealed by whole genome sequencing.</title>
        <authorList>
            <person name="Das S."/>
            <person name="Pettersson B.M."/>
            <person name="Behra P.R."/>
            <person name="Mallick A."/>
            <person name="Cheramie M."/>
            <person name="Ramesh M."/>
            <person name="Shirreff L."/>
            <person name="DuCote T."/>
            <person name="Dasgupta S."/>
            <person name="Ennis D.G."/>
            <person name="Kirsebom L.A."/>
        </authorList>
    </citation>
    <scope>NUCLEOTIDE SEQUENCE [LARGE SCALE GENOMIC DNA]</scope>
    <source>
        <strain evidence="2 3">Davis1</strain>
    </source>
</reference>
<organism evidence="2 3">
    <name type="scientific">Mycobacterium marinum</name>
    <dbReference type="NCBI Taxonomy" id="1781"/>
    <lineage>
        <taxon>Bacteria</taxon>
        <taxon>Bacillati</taxon>
        <taxon>Actinomycetota</taxon>
        <taxon>Actinomycetes</taxon>
        <taxon>Mycobacteriales</taxon>
        <taxon>Mycobacteriaceae</taxon>
        <taxon>Mycobacterium</taxon>
        <taxon>Mycobacterium ulcerans group</taxon>
    </lineage>
</organism>
<protein>
    <submittedName>
        <fullName evidence="2">Uncharacterized protein</fullName>
    </submittedName>
</protein>
<dbReference type="RefSeq" id="WP_117432320.1">
    <property type="nucleotide sequence ID" value="NZ_PEDF01000080.1"/>
</dbReference>
<accession>A0A3E2MW64</accession>
<dbReference type="EMBL" id="PEDF01000080">
    <property type="protein sequence ID" value="RFZ41382.1"/>
    <property type="molecule type" value="Genomic_DNA"/>
</dbReference>
<dbReference type="Proteomes" id="UP000257451">
    <property type="component" value="Unassembled WGS sequence"/>
</dbReference>
<evidence type="ECO:0000256" key="1">
    <source>
        <dbReference type="SAM" id="MobiDB-lite"/>
    </source>
</evidence>
<dbReference type="AlphaFoldDB" id="A0A3E2MW64"/>